<dbReference type="EMBL" id="JAIQCV010000002">
    <property type="protein sequence ID" value="KAH1121326.1"/>
    <property type="molecule type" value="Genomic_DNA"/>
</dbReference>
<name>A0A9D4AID6_9ROSI</name>
<protein>
    <recommendedName>
        <fullName evidence="3">SWIM-type domain-containing protein</fullName>
    </recommendedName>
</protein>
<accession>A0A9D4AID6</accession>
<dbReference type="AlphaFoldDB" id="A0A9D4AID6"/>
<evidence type="ECO:0000313" key="2">
    <source>
        <dbReference type="Proteomes" id="UP000828251"/>
    </source>
</evidence>
<dbReference type="OrthoDB" id="1414101at2759"/>
<dbReference type="Proteomes" id="UP000828251">
    <property type="component" value="Unassembled WGS sequence"/>
</dbReference>
<organism evidence="1 2">
    <name type="scientific">Gossypium stocksii</name>
    <dbReference type="NCBI Taxonomy" id="47602"/>
    <lineage>
        <taxon>Eukaryota</taxon>
        <taxon>Viridiplantae</taxon>
        <taxon>Streptophyta</taxon>
        <taxon>Embryophyta</taxon>
        <taxon>Tracheophyta</taxon>
        <taxon>Spermatophyta</taxon>
        <taxon>Magnoliopsida</taxon>
        <taxon>eudicotyledons</taxon>
        <taxon>Gunneridae</taxon>
        <taxon>Pentapetalae</taxon>
        <taxon>rosids</taxon>
        <taxon>malvids</taxon>
        <taxon>Malvales</taxon>
        <taxon>Malvaceae</taxon>
        <taxon>Malvoideae</taxon>
        <taxon>Gossypium</taxon>
    </lineage>
</organism>
<reference evidence="1 2" key="1">
    <citation type="journal article" date="2021" name="Plant Biotechnol. J.">
        <title>Multi-omics assisted identification of the key and species-specific regulatory components of drought-tolerant mechanisms in Gossypium stocksii.</title>
        <authorList>
            <person name="Yu D."/>
            <person name="Ke L."/>
            <person name="Zhang D."/>
            <person name="Wu Y."/>
            <person name="Sun Y."/>
            <person name="Mei J."/>
            <person name="Sun J."/>
            <person name="Sun Y."/>
        </authorList>
    </citation>
    <scope>NUCLEOTIDE SEQUENCE [LARGE SCALE GENOMIC DNA]</scope>
    <source>
        <strain evidence="2">cv. E1</strain>
        <tissue evidence="1">Leaf</tissue>
    </source>
</reference>
<evidence type="ECO:0008006" key="3">
    <source>
        <dbReference type="Google" id="ProtNLM"/>
    </source>
</evidence>
<evidence type="ECO:0000313" key="1">
    <source>
        <dbReference type="EMBL" id="KAH1121326.1"/>
    </source>
</evidence>
<comment type="caution">
    <text evidence="1">The sequence shown here is derived from an EMBL/GenBank/DDBJ whole genome shotgun (WGS) entry which is preliminary data.</text>
</comment>
<keyword evidence="2" id="KW-1185">Reference proteome</keyword>
<proteinExistence type="predicted"/>
<gene>
    <name evidence="1" type="ORF">J1N35_004486</name>
</gene>
<sequence length="130" mass="15494">MYTVCHDRDNLWFRVTEYDIPNQGIASGQYRVHLQNRICDRERFDALCYPCAHVIAACQNLHLDPMSYVDDLYKIEYMYNVWRHIFPPVPDERKWTSVSLAPFKLLPDRELRRKPKGQPCSSRICNNMDI</sequence>